<dbReference type="HOGENOM" id="CLU_316096_0_0_0"/>
<keyword evidence="1" id="KW-0812">Transmembrane</keyword>
<dbReference type="eggNOG" id="ENOG5032W8H">
    <property type="taxonomic scope" value="Bacteria"/>
</dbReference>
<feature type="transmembrane region" description="Helical" evidence="1">
    <location>
        <begin position="21"/>
        <end position="41"/>
    </location>
</feature>
<evidence type="ECO:0000313" key="3">
    <source>
        <dbReference type="Proteomes" id="UP000030661"/>
    </source>
</evidence>
<protein>
    <submittedName>
        <fullName evidence="2">Uncharacterized protein</fullName>
    </submittedName>
</protein>
<feature type="transmembrane region" description="Helical" evidence="1">
    <location>
        <begin position="329"/>
        <end position="352"/>
    </location>
</feature>
<feature type="transmembrane region" description="Helical" evidence="1">
    <location>
        <begin position="252"/>
        <end position="271"/>
    </location>
</feature>
<dbReference type="AlphaFoldDB" id="A0A081C9R2"/>
<feature type="transmembrane region" description="Helical" evidence="1">
    <location>
        <begin position="213"/>
        <end position="232"/>
    </location>
</feature>
<keyword evidence="1" id="KW-0472">Membrane</keyword>
<feature type="transmembrane region" description="Helical" evidence="1">
    <location>
        <begin position="87"/>
        <end position="106"/>
    </location>
</feature>
<evidence type="ECO:0000313" key="2">
    <source>
        <dbReference type="EMBL" id="GAK61317.1"/>
    </source>
</evidence>
<feature type="transmembrane region" description="Helical" evidence="1">
    <location>
        <begin position="358"/>
        <end position="379"/>
    </location>
</feature>
<accession>A0A081C9R2</accession>
<dbReference type="EMBL" id="DF820478">
    <property type="protein sequence ID" value="GAK61317.1"/>
    <property type="molecule type" value="Genomic_DNA"/>
</dbReference>
<feature type="transmembrane region" description="Helical" evidence="1">
    <location>
        <begin position="112"/>
        <end position="129"/>
    </location>
</feature>
<feature type="transmembrane region" description="Helical" evidence="1">
    <location>
        <begin position="172"/>
        <end position="193"/>
    </location>
</feature>
<feature type="transmembrane region" description="Helical" evidence="1">
    <location>
        <begin position="414"/>
        <end position="432"/>
    </location>
</feature>
<feature type="transmembrane region" description="Helical" evidence="1">
    <location>
        <begin position="61"/>
        <end position="80"/>
    </location>
</feature>
<evidence type="ECO:0000256" key="1">
    <source>
        <dbReference type="SAM" id="Phobius"/>
    </source>
</evidence>
<organism evidence="2">
    <name type="scientific">Vecturithrix granuli</name>
    <dbReference type="NCBI Taxonomy" id="1499967"/>
    <lineage>
        <taxon>Bacteria</taxon>
        <taxon>Candidatus Moduliflexota</taxon>
        <taxon>Candidatus Vecturitrichia</taxon>
        <taxon>Candidatus Vecturitrichales</taxon>
        <taxon>Candidatus Vecturitrichaceae</taxon>
        <taxon>Candidatus Vecturithrix</taxon>
    </lineage>
</organism>
<gene>
    <name evidence="2" type="ORF">U27_01217</name>
</gene>
<reference evidence="2" key="1">
    <citation type="journal article" date="2015" name="PeerJ">
        <title>First genomic representation of candidate bacterial phylum KSB3 points to enhanced environmental sensing as a trigger of wastewater bulking.</title>
        <authorList>
            <person name="Sekiguchi Y."/>
            <person name="Ohashi A."/>
            <person name="Parks D.H."/>
            <person name="Yamauchi T."/>
            <person name="Tyson G.W."/>
            <person name="Hugenholtz P."/>
        </authorList>
    </citation>
    <scope>NUCLEOTIDE SEQUENCE [LARGE SCALE GENOMIC DNA]</scope>
</reference>
<feature type="transmembrane region" description="Helical" evidence="1">
    <location>
        <begin position="136"/>
        <end position="157"/>
    </location>
</feature>
<keyword evidence="1" id="KW-1133">Transmembrane helix</keyword>
<proteinExistence type="predicted"/>
<sequence>MTTLPQIRKQISLWNWRFWGQWTLANVVAWVVAFWTINKIYNTIWNAIVNISAVIGRPATMSVFGALFGFILGLAQWIVLRRQVRKSGGWIVATAVACSMIWTIPWSLSRPLEKIVSGLLLGFLQWLVLRRHYQGVYWWIIVSGLSWAAGELASQWIVQSSFAGIFFSYRELAGVIIYGLVYGGLSGSALAYFFQVLRRILRLRKISAPSRTVFLASWVAMNAVGWSIGFGSFGQTLREMFITWTGFPSSLIFEKTFLHGLAALFTWLVLWRQWFRGSFWWVIWTCVGAAAGILAWTRLDFENATGILLYGLIVGFFQWLVLSQKISGFWSWMFVHTVGWAVALVIVAQAGQRLGVNIGWGAGGLVYGLSSGALIFWRLRGPIAALQRSQIKTGQQDYPTLQTETASGVQAARVFLGFILLSALGVGSGFAFDIQSYHVKHATQDRESFIRSFPYYTYLQQVKFTDFKQLQRDRQFVWKQFGDGDDFLYHLGEHFVQYYPVQLAHLEDTIAIGEAYIADKQKLGLNPPTNQIYQIIGYYLLGKVAQTLKDEIRSGRFNPEDPGNAQILQRLEQNRIYVTIERNSLQNLISNFKQGKWDYILNRMWLESKEVEQKVNGRYAALLGPDFFEDVYPMPTAMNIPVTETRLQLSAYRQYYPLQQGKEHAVSIFAIQDKSKMNNIGHAVWLRRPDTRSNYFAYGNVTPKFRQWATRSNKTVILATTGGFTNIHNKPEGLTVDAGTIVNAVLMPDRDGLVIVHDSGGISVINLKRDTIKLSLNPQEVLTIENPLHSLIAYSKLLDWCRQRKATLFQTQLLAFSDQLLIDASKAKGQLRERRLLALIRDHKTADLHHVIIDLPTPHNLAVITKDIFDLLQSRGKKVEALLNLDVGSYNILEVYDHRGNALSSPKGPVPLNNATNLIVYTR</sequence>
<name>A0A081C9R2_VECG1</name>
<keyword evidence="3" id="KW-1185">Reference proteome</keyword>
<dbReference type="Proteomes" id="UP000030661">
    <property type="component" value="Unassembled WGS sequence"/>
</dbReference>
<feature type="transmembrane region" description="Helical" evidence="1">
    <location>
        <begin position="303"/>
        <end position="322"/>
    </location>
</feature>
<feature type="transmembrane region" description="Helical" evidence="1">
    <location>
        <begin position="278"/>
        <end position="297"/>
    </location>
</feature>